<dbReference type="STRING" id="388357.GCA_001580365_01476"/>
<evidence type="ECO:0008006" key="4">
    <source>
        <dbReference type="Google" id="ProtNLM"/>
    </source>
</evidence>
<dbReference type="Pfam" id="PF12900">
    <property type="entry name" value="Pyridox_ox_2"/>
    <property type="match status" value="1"/>
</dbReference>
<reference evidence="2 3" key="1">
    <citation type="submission" date="2019-07" db="EMBL/GenBank/DDBJ databases">
        <title>Whole genome shotgun sequence of Kocuria turfanensis NBRC 107627.</title>
        <authorList>
            <person name="Hosoyama A."/>
            <person name="Uohara A."/>
            <person name="Ohji S."/>
            <person name="Ichikawa N."/>
        </authorList>
    </citation>
    <scope>NUCLEOTIDE SEQUENCE [LARGE SCALE GENOMIC DNA]</scope>
    <source>
        <strain evidence="2 3">NBRC 107627</strain>
    </source>
</reference>
<comment type="caution">
    <text evidence="2">The sequence shown here is derived from an EMBL/GenBank/DDBJ whole genome shotgun (WGS) entry which is preliminary data.</text>
</comment>
<feature type="region of interest" description="Disordered" evidence="1">
    <location>
        <begin position="144"/>
        <end position="166"/>
    </location>
</feature>
<organism evidence="2 3">
    <name type="scientific">Kocuria turfanensis</name>
    <dbReference type="NCBI Taxonomy" id="388357"/>
    <lineage>
        <taxon>Bacteria</taxon>
        <taxon>Bacillati</taxon>
        <taxon>Actinomycetota</taxon>
        <taxon>Actinomycetes</taxon>
        <taxon>Micrococcales</taxon>
        <taxon>Micrococcaceae</taxon>
        <taxon>Kocuria</taxon>
    </lineage>
</organism>
<proteinExistence type="predicted"/>
<protein>
    <recommendedName>
        <fullName evidence="4">Pyridoxamine 5'-phosphate oxidase</fullName>
    </recommendedName>
</protein>
<dbReference type="Gene3D" id="2.30.110.10">
    <property type="entry name" value="Electron Transport, Fmn-binding Protein, Chain A"/>
    <property type="match status" value="1"/>
</dbReference>
<accession>A0A512IBU8</accession>
<evidence type="ECO:0000256" key="1">
    <source>
        <dbReference type="SAM" id="MobiDB-lite"/>
    </source>
</evidence>
<gene>
    <name evidence="2" type="ORF">KTU01_12990</name>
</gene>
<name>A0A512IBU8_9MICC</name>
<evidence type="ECO:0000313" key="3">
    <source>
        <dbReference type="Proteomes" id="UP000321103"/>
    </source>
</evidence>
<dbReference type="SUPFAM" id="SSF50475">
    <property type="entry name" value="FMN-binding split barrel"/>
    <property type="match status" value="1"/>
</dbReference>
<dbReference type="InterPro" id="IPR012349">
    <property type="entry name" value="Split_barrel_FMN-bd"/>
</dbReference>
<dbReference type="RefSeq" id="WP_062735210.1">
    <property type="nucleotide sequence ID" value="NZ_BJZS01000033.1"/>
</dbReference>
<dbReference type="InterPro" id="IPR024747">
    <property type="entry name" value="Pyridox_Oxase-rel"/>
</dbReference>
<sequence length="166" mass="17487">MEWYRKDVEELPAETCWQLLSTAGIGRLAAVVDGAPEIFPVNYAVDGESVVLRSAAGTKTAAAMAAAPVAFEVDGHDPATSTAWSVVLKGPAEEVERGHALMAALELPLFPWQAGVKDRFVRIVPAAVTGRRFPVVDPAAWNSPAAVGRRTPGGSARWTEAGPGEP</sequence>
<dbReference type="Proteomes" id="UP000321103">
    <property type="component" value="Unassembled WGS sequence"/>
</dbReference>
<keyword evidence="3" id="KW-1185">Reference proteome</keyword>
<evidence type="ECO:0000313" key="2">
    <source>
        <dbReference type="EMBL" id="GEO95176.1"/>
    </source>
</evidence>
<dbReference type="EMBL" id="BJZS01000033">
    <property type="protein sequence ID" value="GEO95176.1"/>
    <property type="molecule type" value="Genomic_DNA"/>
</dbReference>
<dbReference type="AlphaFoldDB" id="A0A512IBU8"/>